<keyword evidence="4" id="KW-0472">Membrane</keyword>
<dbReference type="EMBL" id="ASPP01007807">
    <property type="protein sequence ID" value="ETO26531.1"/>
    <property type="molecule type" value="Genomic_DNA"/>
</dbReference>
<keyword evidence="6" id="KW-1185">Reference proteome</keyword>
<dbReference type="InterPro" id="IPR001680">
    <property type="entry name" value="WD40_rpt"/>
</dbReference>
<dbReference type="AlphaFoldDB" id="X6NKL3"/>
<dbReference type="SUPFAM" id="SSF50978">
    <property type="entry name" value="WD40 repeat-like"/>
    <property type="match status" value="1"/>
</dbReference>
<keyword evidence="4" id="KW-0812">Transmembrane</keyword>
<dbReference type="PROSITE" id="PS50082">
    <property type="entry name" value="WD_REPEATS_2"/>
    <property type="match status" value="5"/>
</dbReference>
<comment type="caution">
    <text evidence="5">The sequence shown here is derived from an EMBL/GenBank/DDBJ whole genome shotgun (WGS) entry which is preliminary data.</text>
</comment>
<feature type="repeat" description="WD" evidence="3">
    <location>
        <begin position="359"/>
        <end position="407"/>
    </location>
</feature>
<keyword evidence="2" id="KW-0677">Repeat</keyword>
<feature type="repeat" description="WD" evidence="3">
    <location>
        <begin position="259"/>
        <end position="302"/>
    </location>
</feature>
<feature type="transmembrane region" description="Helical" evidence="4">
    <location>
        <begin position="137"/>
        <end position="155"/>
    </location>
</feature>
<evidence type="ECO:0000256" key="2">
    <source>
        <dbReference type="ARBA" id="ARBA00022737"/>
    </source>
</evidence>
<feature type="transmembrane region" description="Helical" evidence="4">
    <location>
        <begin position="32"/>
        <end position="54"/>
    </location>
</feature>
<name>X6NKL3_RETFI</name>
<dbReference type="InterPro" id="IPR036322">
    <property type="entry name" value="WD40_repeat_dom_sf"/>
</dbReference>
<organism evidence="5 6">
    <name type="scientific">Reticulomyxa filosa</name>
    <dbReference type="NCBI Taxonomy" id="46433"/>
    <lineage>
        <taxon>Eukaryota</taxon>
        <taxon>Sar</taxon>
        <taxon>Rhizaria</taxon>
        <taxon>Retaria</taxon>
        <taxon>Foraminifera</taxon>
        <taxon>Monothalamids</taxon>
        <taxon>Reticulomyxidae</taxon>
        <taxon>Reticulomyxa</taxon>
    </lineage>
</organism>
<feature type="repeat" description="WD" evidence="3">
    <location>
        <begin position="211"/>
        <end position="258"/>
    </location>
</feature>
<dbReference type="InterPro" id="IPR020472">
    <property type="entry name" value="WD40_PAC1"/>
</dbReference>
<dbReference type="GO" id="GO:1990234">
    <property type="term" value="C:transferase complex"/>
    <property type="evidence" value="ECO:0007669"/>
    <property type="project" value="UniProtKB-ARBA"/>
</dbReference>
<dbReference type="InterPro" id="IPR019775">
    <property type="entry name" value="WD40_repeat_CS"/>
</dbReference>
<dbReference type="Gene3D" id="2.130.10.10">
    <property type="entry name" value="YVTN repeat-like/Quinoprotein amine dehydrogenase"/>
    <property type="match status" value="2"/>
</dbReference>
<gene>
    <name evidence="5" type="ORF">RFI_10605</name>
</gene>
<sequence length="612" mass="71656">MFTNNIHYFFIDLSHLQNLRSDLVHYNICTSILKAIITAFLLIEIFLIYIFFFAKYNKITTNFQNKIMAQEKITLDNKKTISTQLPLVRFIPSFQKVDFLQLVIVFVVREGDTQIIIEYWIRILRIKLGWIHEFDKLVVNYVMIYLFLATTFFMLDAFRSSSKSIKIFTENFCVNSIDYSTFDGDQYICSGSENKTVSVWEVETDKQIRLFNEHSCAVSCVKFSQYHHHRHCRNVVCSSSRDKTIRFWDIKHNQQLQMFKGHTKDVYGIEFSPFNCGRYLCSGSYDNTIRLWDVETSKTLHVFNGHERGVLCVDFSPLQSNKSNCIGLIGGNGYAICSGSFDTTIRIWDVEKTKQLIVFKGHRFAAISVKYESNESRISSGANTILSGSYDCSIRMWDIRSGQQIQMFNGHTNDVNAVEYSPFVANNIEVGDISNVICSGSSDNTIRFWDIRSNKNELYVIKGDRKEDGIKSFKFLQLNRKEKKIAKNFKIIFHLSPSKAFYIKNRNNLFYFSKITKIIKFFKIQKMILKFKFHSNDNELYCCFNIPYTNDFITYLVSMIFFQLKNGYLLYASVLKKYLQIIQMQSKNLLQEKYQKTPSKHLFKIVKVFLAR</sequence>
<proteinExistence type="predicted"/>
<evidence type="ECO:0000256" key="3">
    <source>
        <dbReference type="PROSITE-ProRule" id="PRU00221"/>
    </source>
</evidence>
<dbReference type="CDD" id="cd00200">
    <property type="entry name" value="WD40"/>
    <property type="match status" value="1"/>
</dbReference>
<feature type="repeat" description="WD" evidence="3">
    <location>
        <begin position="332"/>
        <end position="358"/>
    </location>
</feature>
<evidence type="ECO:0000256" key="4">
    <source>
        <dbReference type="SAM" id="Phobius"/>
    </source>
</evidence>
<dbReference type="Proteomes" id="UP000023152">
    <property type="component" value="Unassembled WGS sequence"/>
</dbReference>
<reference evidence="5 6" key="1">
    <citation type="journal article" date="2013" name="Curr. Biol.">
        <title>The Genome of the Foraminiferan Reticulomyxa filosa.</title>
        <authorList>
            <person name="Glockner G."/>
            <person name="Hulsmann N."/>
            <person name="Schleicher M."/>
            <person name="Noegel A.A."/>
            <person name="Eichinger L."/>
            <person name="Gallinger C."/>
            <person name="Pawlowski J."/>
            <person name="Sierra R."/>
            <person name="Euteneuer U."/>
            <person name="Pillet L."/>
            <person name="Moustafa A."/>
            <person name="Platzer M."/>
            <person name="Groth M."/>
            <person name="Szafranski K."/>
            <person name="Schliwa M."/>
        </authorList>
    </citation>
    <scope>NUCLEOTIDE SEQUENCE [LARGE SCALE GENOMIC DNA]</scope>
</reference>
<dbReference type="InterPro" id="IPR015943">
    <property type="entry name" value="WD40/YVTN_repeat-like_dom_sf"/>
</dbReference>
<keyword evidence="4" id="KW-1133">Transmembrane helix</keyword>
<evidence type="ECO:0000313" key="6">
    <source>
        <dbReference type="Proteomes" id="UP000023152"/>
    </source>
</evidence>
<dbReference type="PANTHER" id="PTHR22847:SF637">
    <property type="entry name" value="WD REPEAT DOMAIN 5B"/>
    <property type="match status" value="1"/>
</dbReference>
<protein>
    <submittedName>
        <fullName evidence="5">WD-40 repeat protein</fullName>
    </submittedName>
</protein>
<feature type="repeat" description="WD" evidence="3">
    <location>
        <begin position="408"/>
        <end position="459"/>
    </location>
</feature>
<dbReference type="Pfam" id="PF00400">
    <property type="entry name" value="WD40"/>
    <property type="match status" value="6"/>
</dbReference>
<dbReference type="PROSITE" id="PS00678">
    <property type="entry name" value="WD_REPEATS_1"/>
    <property type="match status" value="5"/>
</dbReference>
<accession>X6NKL3</accession>
<evidence type="ECO:0000313" key="5">
    <source>
        <dbReference type="EMBL" id="ETO26531.1"/>
    </source>
</evidence>
<dbReference type="PANTHER" id="PTHR22847">
    <property type="entry name" value="WD40 REPEAT PROTEIN"/>
    <property type="match status" value="1"/>
</dbReference>
<evidence type="ECO:0000256" key="1">
    <source>
        <dbReference type="ARBA" id="ARBA00022574"/>
    </source>
</evidence>
<dbReference type="PROSITE" id="PS50294">
    <property type="entry name" value="WD_REPEATS_REGION"/>
    <property type="match status" value="2"/>
</dbReference>
<keyword evidence="1 3" id="KW-0853">WD repeat</keyword>
<dbReference type="PRINTS" id="PR00320">
    <property type="entry name" value="GPROTEINBRPT"/>
</dbReference>
<dbReference type="SMART" id="SM00320">
    <property type="entry name" value="WD40"/>
    <property type="match status" value="6"/>
</dbReference>